<dbReference type="OrthoDB" id="2953545at2759"/>
<organism evidence="1 2">
    <name type="scientific">Gymnopus androsaceus JB14</name>
    <dbReference type="NCBI Taxonomy" id="1447944"/>
    <lineage>
        <taxon>Eukaryota</taxon>
        <taxon>Fungi</taxon>
        <taxon>Dikarya</taxon>
        <taxon>Basidiomycota</taxon>
        <taxon>Agaricomycotina</taxon>
        <taxon>Agaricomycetes</taxon>
        <taxon>Agaricomycetidae</taxon>
        <taxon>Agaricales</taxon>
        <taxon>Marasmiineae</taxon>
        <taxon>Omphalotaceae</taxon>
        <taxon>Gymnopus</taxon>
    </lineage>
</organism>
<dbReference type="AlphaFoldDB" id="A0A6A4IA27"/>
<evidence type="ECO:0000313" key="2">
    <source>
        <dbReference type="Proteomes" id="UP000799118"/>
    </source>
</evidence>
<dbReference type="EMBL" id="ML769407">
    <property type="protein sequence ID" value="KAE9405634.1"/>
    <property type="molecule type" value="Genomic_DNA"/>
</dbReference>
<keyword evidence="2" id="KW-1185">Reference proteome</keyword>
<proteinExistence type="predicted"/>
<sequence length="165" mass="18496">CTPAVPLDMEQGQRVIEHVGAHIVHDTSVDRSTEPCGLCLQATLLCRIYLKKARGRKCGVQVDATRSKCPNLVKFFYGTAMKSTQSSPCSNVPLTCELCGIGTAAVWCYNMKYHLMNIHPTADLSQYEYLWNMSDNEKTGMKNIWKARKKVKGTNKKSKSSNYLL</sequence>
<feature type="non-terminal residue" evidence="1">
    <location>
        <position position="1"/>
    </location>
</feature>
<dbReference type="Proteomes" id="UP000799118">
    <property type="component" value="Unassembled WGS sequence"/>
</dbReference>
<evidence type="ECO:0000313" key="1">
    <source>
        <dbReference type="EMBL" id="KAE9405634.1"/>
    </source>
</evidence>
<gene>
    <name evidence="1" type="ORF">BT96DRAFT_811832</name>
</gene>
<reference evidence="1" key="1">
    <citation type="journal article" date="2019" name="Environ. Microbiol.">
        <title>Fungal ecological strategies reflected in gene transcription - a case study of two litter decomposers.</title>
        <authorList>
            <person name="Barbi F."/>
            <person name="Kohler A."/>
            <person name="Barry K."/>
            <person name="Baskaran P."/>
            <person name="Daum C."/>
            <person name="Fauchery L."/>
            <person name="Ihrmark K."/>
            <person name="Kuo A."/>
            <person name="LaButti K."/>
            <person name="Lipzen A."/>
            <person name="Morin E."/>
            <person name="Grigoriev I.V."/>
            <person name="Henrissat B."/>
            <person name="Lindahl B."/>
            <person name="Martin F."/>
        </authorList>
    </citation>
    <scope>NUCLEOTIDE SEQUENCE</scope>
    <source>
        <strain evidence="1">JB14</strain>
    </source>
</reference>
<name>A0A6A4IA27_9AGAR</name>
<accession>A0A6A4IA27</accession>
<protein>
    <submittedName>
        <fullName evidence="1">Uncharacterized protein</fullName>
    </submittedName>
</protein>